<dbReference type="EMBL" id="JAPWDV010000001">
    <property type="protein sequence ID" value="KAJ6223942.1"/>
    <property type="molecule type" value="Genomic_DNA"/>
</dbReference>
<name>A0A9Q0ME43_BLOTA</name>
<evidence type="ECO:0000256" key="2">
    <source>
        <dbReference type="ARBA" id="ARBA00023274"/>
    </source>
</evidence>
<dbReference type="Pfam" id="PF01084">
    <property type="entry name" value="Ribosomal_S18"/>
    <property type="match status" value="1"/>
</dbReference>
<dbReference type="Gene3D" id="4.10.640.10">
    <property type="entry name" value="Ribosomal protein S18"/>
    <property type="match status" value="1"/>
</dbReference>
<comment type="caution">
    <text evidence="3">The sequence shown here is derived from an EMBL/GenBank/DDBJ whole genome shotgun (WGS) entry which is preliminary data.</text>
</comment>
<evidence type="ECO:0000256" key="1">
    <source>
        <dbReference type="ARBA" id="ARBA00022980"/>
    </source>
</evidence>
<dbReference type="GO" id="GO:0005763">
    <property type="term" value="C:mitochondrial small ribosomal subunit"/>
    <property type="evidence" value="ECO:0007669"/>
    <property type="project" value="TreeGrafter"/>
</dbReference>
<dbReference type="Proteomes" id="UP001142055">
    <property type="component" value="Chromosome 1"/>
</dbReference>
<keyword evidence="2" id="KW-0687">Ribonucleoprotein</keyword>
<proteinExistence type="predicted"/>
<reference evidence="3" key="1">
    <citation type="submission" date="2022-12" db="EMBL/GenBank/DDBJ databases">
        <title>Genome assemblies of Blomia tropicalis.</title>
        <authorList>
            <person name="Cui Y."/>
        </authorList>
    </citation>
    <scope>NUCLEOTIDE SEQUENCE</scope>
    <source>
        <tissue evidence="3">Adult mites</tissue>
    </source>
</reference>
<sequence>MFNLRLRFLCGSARRYLLSQNVDSSISASISTTASKMVKEIRVSENDEKIVVEAVKVESERTSYLVEKIVEIDESLKRKSYCGACPLCKLNLKRLAYSDVLILEQFIESNGTLIAREFTGLCHKSYAKVRTLVKQSQKAKLLPRPPNYESPGVWDDLARYYEYPKRTRDQPMNVIKKEYWNDSIK</sequence>
<dbReference type="InterPro" id="IPR001648">
    <property type="entry name" value="Ribosomal_bS18"/>
</dbReference>
<evidence type="ECO:0008006" key="5">
    <source>
        <dbReference type="Google" id="ProtNLM"/>
    </source>
</evidence>
<dbReference type="OMA" id="WDERTID"/>
<keyword evidence="1" id="KW-0689">Ribosomal protein</keyword>
<gene>
    <name evidence="3" type="ORF">RDWZM_002487</name>
</gene>
<dbReference type="PANTHER" id="PTHR13479">
    <property type="entry name" value="30S RIBOSOMAL PROTEIN S18"/>
    <property type="match status" value="1"/>
</dbReference>
<evidence type="ECO:0000313" key="4">
    <source>
        <dbReference type="Proteomes" id="UP001142055"/>
    </source>
</evidence>
<dbReference type="GO" id="GO:0070181">
    <property type="term" value="F:small ribosomal subunit rRNA binding"/>
    <property type="evidence" value="ECO:0007669"/>
    <property type="project" value="TreeGrafter"/>
</dbReference>
<keyword evidence="4" id="KW-1185">Reference proteome</keyword>
<dbReference type="GO" id="GO:0003735">
    <property type="term" value="F:structural constituent of ribosome"/>
    <property type="evidence" value="ECO:0007669"/>
    <property type="project" value="InterPro"/>
</dbReference>
<dbReference type="InterPro" id="IPR036870">
    <property type="entry name" value="Ribosomal_bS18_sf"/>
</dbReference>
<dbReference type="GO" id="GO:0032543">
    <property type="term" value="P:mitochondrial translation"/>
    <property type="evidence" value="ECO:0007669"/>
    <property type="project" value="TreeGrafter"/>
</dbReference>
<dbReference type="AlphaFoldDB" id="A0A9Q0ME43"/>
<accession>A0A9Q0ME43</accession>
<dbReference type="SUPFAM" id="SSF46911">
    <property type="entry name" value="Ribosomal protein S18"/>
    <property type="match status" value="1"/>
</dbReference>
<dbReference type="PANTHER" id="PTHR13479:SF66">
    <property type="entry name" value="LARGE RIBOSOMAL SUBUNIT PROTEIN ML66"/>
    <property type="match status" value="1"/>
</dbReference>
<evidence type="ECO:0000313" key="3">
    <source>
        <dbReference type="EMBL" id="KAJ6223942.1"/>
    </source>
</evidence>
<organism evidence="3 4">
    <name type="scientific">Blomia tropicalis</name>
    <name type="common">Mite</name>
    <dbReference type="NCBI Taxonomy" id="40697"/>
    <lineage>
        <taxon>Eukaryota</taxon>
        <taxon>Metazoa</taxon>
        <taxon>Ecdysozoa</taxon>
        <taxon>Arthropoda</taxon>
        <taxon>Chelicerata</taxon>
        <taxon>Arachnida</taxon>
        <taxon>Acari</taxon>
        <taxon>Acariformes</taxon>
        <taxon>Sarcoptiformes</taxon>
        <taxon>Astigmata</taxon>
        <taxon>Glycyphagoidea</taxon>
        <taxon>Echimyopodidae</taxon>
        <taxon>Blomia</taxon>
    </lineage>
</organism>
<protein>
    <recommendedName>
        <fullName evidence="5">28S ribosomal protein S18a, mitochondrial</fullName>
    </recommendedName>
</protein>